<feature type="region of interest" description="Disordered" evidence="1">
    <location>
        <begin position="350"/>
        <end position="378"/>
    </location>
</feature>
<dbReference type="Pfam" id="PF20231">
    <property type="entry name" value="DUF6589"/>
    <property type="match status" value="1"/>
</dbReference>
<protein>
    <recommendedName>
        <fullName evidence="2">DUF6589 domain-containing protein</fullName>
    </recommendedName>
</protein>
<name>A0ABR3FSD6_9AGAR</name>
<accession>A0ABR3FSD6</accession>
<organism evidence="3 4">
    <name type="scientific">Marasmius crinis-equi</name>
    <dbReference type="NCBI Taxonomy" id="585013"/>
    <lineage>
        <taxon>Eukaryota</taxon>
        <taxon>Fungi</taxon>
        <taxon>Dikarya</taxon>
        <taxon>Basidiomycota</taxon>
        <taxon>Agaricomycotina</taxon>
        <taxon>Agaricomycetes</taxon>
        <taxon>Agaricomycetidae</taxon>
        <taxon>Agaricales</taxon>
        <taxon>Marasmiineae</taxon>
        <taxon>Marasmiaceae</taxon>
        <taxon>Marasmius</taxon>
    </lineage>
</organism>
<dbReference type="Proteomes" id="UP001465976">
    <property type="component" value="Unassembled WGS sequence"/>
</dbReference>
<feature type="domain" description="DUF6589" evidence="2">
    <location>
        <begin position="515"/>
        <end position="945"/>
    </location>
</feature>
<dbReference type="EMBL" id="JBAHYK010000119">
    <property type="protein sequence ID" value="KAL0578106.1"/>
    <property type="molecule type" value="Genomic_DNA"/>
</dbReference>
<feature type="compositionally biased region" description="Low complexity" evidence="1">
    <location>
        <begin position="1041"/>
        <end position="1051"/>
    </location>
</feature>
<feature type="region of interest" description="Disordered" evidence="1">
    <location>
        <begin position="88"/>
        <end position="164"/>
    </location>
</feature>
<feature type="region of interest" description="Disordered" evidence="1">
    <location>
        <begin position="1032"/>
        <end position="1071"/>
    </location>
</feature>
<comment type="caution">
    <text evidence="3">The sequence shown here is derived from an EMBL/GenBank/DDBJ whole genome shotgun (WGS) entry which is preliminary data.</text>
</comment>
<feature type="compositionally biased region" description="Pro residues" evidence="1">
    <location>
        <begin position="24"/>
        <end position="34"/>
    </location>
</feature>
<evidence type="ECO:0000313" key="3">
    <source>
        <dbReference type="EMBL" id="KAL0578106.1"/>
    </source>
</evidence>
<evidence type="ECO:0000259" key="2">
    <source>
        <dbReference type="Pfam" id="PF20231"/>
    </source>
</evidence>
<evidence type="ECO:0000256" key="1">
    <source>
        <dbReference type="SAM" id="MobiDB-lite"/>
    </source>
</evidence>
<keyword evidence="4" id="KW-1185">Reference proteome</keyword>
<proteinExistence type="predicted"/>
<gene>
    <name evidence="3" type="ORF">V5O48_003885</name>
</gene>
<sequence length="1071" mass="120870">MSRDPEKRRKPNAKSRRNWKAPLDPTPAIPPIPSSPSLNVNDYRTQSLEAFESSLAGLRADPQRLWDFDGEDIEMRDLRAVPDEMEVIGGSFPPGTPNQTQKHPFQLPTPSSPSNGHTNSQRSMSESLGSPINLRQSSAPFSTLSSAIPPHPQRLTHPKKSKLEREHEKLAQDYQKVDGILHTISESGFSIGTFMSLLFASSKNDLRTPLHKKLVARFLQGQDQAKFVDILKRVYNHRSAYPSYRSRHKSERQHSFSVSVDPTKLRFARIISSFSARLCAEHAHRDVGVLTQEEKVVVEGAAKPQMPMSEVTWQDIEEFSPKKSVDTFRRRAPFISGFLEFIIQKSLQVQESPQDYEQEETDDAENTSPTEKKKKNRPTDIIILASMNPLIVSRNKRATGYLSMPLGVHQFSTQTHTDIKRITSRMGLSVSDTTTRKALDTMTKRDLEAWREMNADAAAKGELGSIEIIDNTQRQHEAWEAGLFRQNELISGTSCTSVKNLQDHLNRVAQNKCLKLTTSSLFMSIDWKHHLEVSALHCTHALLNFIPSLLKLHSKTLMDHFRSPPVALHRIPDNVRTVVQPLGTNAEKEVETQGLKRCIIDFDQQSGLTAADDERVLEWLGGDGATFATFQRLQKDTLRNKISTPEAWHAKHTALIAIAQNHFGPAACMDPSSLSKLYGSISFKRPADPKKCDHYPTVGGMTIIWIGQILDCFRIMYDTDDLESYFASLEASNTLPSFDDILSKARLLAQRYASARAYEHALSSELHRKASPALKVPAGSPWTSPDVFIAFTPTEFDGDRTLANSILFKMQFGSWLALDFAIHDGEVGRVMEQLKVWIFMFAGSSHQQYSHYLLELHCLLEFESSPALRTAIMNNYLVKFGLRAKEHDLMQEDHNKKLEEMVTKAGSNFDDPHYRHIISPNVRHFVELRGAFETAFQVYHRSNKHTSPHMAPELHVLLKDIKLYELNYFRQNRFYGHIAIDLQGAGYRALEQGGKLDAYVTKSSARSDFIIEIEKEKSKVKHGVYSSSTENYTCEDVVMGEDNNSNTSNSKDSNESESDDSETTSNGDGSL</sequence>
<feature type="region of interest" description="Disordered" evidence="1">
    <location>
        <begin position="1"/>
        <end position="40"/>
    </location>
</feature>
<reference evidence="3 4" key="1">
    <citation type="submission" date="2024-02" db="EMBL/GenBank/DDBJ databases">
        <title>A draft genome for the cacao thread blight pathogen Marasmius crinis-equi.</title>
        <authorList>
            <person name="Cohen S.P."/>
            <person name="Baruah I.K."/>
            <person name="Amoako-Attah I."/>
            <person name="Bukari Y."/>
            <person name="Meinhardt L.W."/>
            <person name="Bailey B.A."/>
        </authorList>
    </citation>
    <scope>NUCLEOTIDE SEQUENCE [LARGE SCALE GENOMIC DNA]</scope>
    <source>
        <strain evidence="3 4">GH-76</strain>
    </source>
</reference>
<dbReference type="InterPro" id="IPR046496">
    <property type="entry name" value="DUF6589"/>
</dbReference>
<feature type="compositionally biased region" description="Basic residues" evidence="1">
    <location>
        <begin position="8"/>
        <end position="19"/>
    </location>
</feature>
<feature type="compositionally biased region" description="Acidic residues" evidence="1">
    <location>
        <begin position="354"/>
        <end position="365"/>
    </location>
</feature>
<evidence type="ECO:0000313" key="4">
    <source>
        <dbReference type="Proteomes" id="UP001465976"/>
    </source>
</evidence>
<feature type="compositionally biased region" description="Polar residues" evidence="1">
    <location>
        <begin position="97"/>
        <end position="146"/>
    </location>
</feature>